<gene>
    <name evidence="1" type="ORF">LCGC14_2674760</name>
</gene>
<sequence>AKQVTLLTTLWKSYVKELGGAGAIQEGYESGAIDQRIGALLKSSVSGSGIALSIAGATKAEASLAIEALKEMADEGEEPEEVPFE</sequence>
<reference evidence="1" key="1">
    <citation type="journal article" date="2015" name="Nature">
        <title>Complex archaea that bridge the gap between prokaryotes and eukaryotes.</title>
        <authorList>
            <person name="Spang A."/>
            <person name="Saw J.H."/>
            <person name="Jorgensen S.L."/>
            <person name="Zaremba-Niedzwiedzka K."/>
            <person name="Martijn J."/>
            <person name="Lind A.E."/>
            <person name="van Eijk R."/>
            <person name="Schleper C."/>
            <person name="Guy L."/>
            <person name="Ettema T.J."/>
        </authorList>
    </citation>
    <scope>NUCLEOTIDE SEQUENCE</scope>
</reference>
<dbReference type="AlphaFoldDB" id="A0A0F9CEW0"/>
<dbReference type="EMBL" id="LAZR01046995">
    <property type="protein sequence ID" value="KKK95246.1"/>
    <property type="molecule type" value="Genomic_DNA"/>
</dbReference>
<accession>A0A0F9CEW0</accession>
<feature type="non-terminal residue" evidence="1">
    <location>
        <position position="1"/>
    </location>
</feature>
<proteinExistence type="predicted"/>
<comment type="caution">
    <text evidence="1">The sequence shown here is derived from an EMBL/GenBank/DDBJ whole genome shotgun (WGS) entry which is preliminary data.</text>
</comment>
<name>A0A0F9CEW0_9ZZZZ</name>
<organism evidence="1">
    <name type="scientific">marine sediment metagenome</name>
    <dbReference type="NCBI Taxonomy" id="412755"/>
    <lineage>
        <taxon>unclassified sequences</taxon>
        <taxon>metagenomes</taxon>
        <taxon>ecological metagenomes</taxon>
    </lineage>
</organism>
<evidence type="ECO:0000313" key="1">
    <source>
        <dbReference type="EMBL" id="KKK95246.1"/>
    </source>
</evidence>
<protein>
    <submittedName>
        <fullName evidence="1">Uncharacterized protein</fullName>
    </submittedName>
</protein>